<sequence length="69" mass="7855">ACQSEMEGDVASMHMYRDWAVRTYLLFVVGTTIFSNKAKNYVDLTYLQYLRDIGMVSTYAWGPAALSFS</sequence>
<protein>
    <submittedName>
        <fullName evidence="2">Serine/threonine-protein phosphatase 7 long form-like protein</fullName>
    </submittedName>
</protein>
<evidence type="ECO:0000313" key="2">
    <source>
        <dbReference type="EMBL" id="MCI47351.1"/>
    </source>
</evidence>
<comment type="caution">
    <text evidence="2">The sequence shown here is derived from an EMBL/GenBank/DDBJ whole genome shotgun (WGS) entry which is preliminary data.</text>
</comment>
<name>A0A392SEM9_9FABA</name>
<organism evidence="2 3">
    <name type="scientific">Trifolium medium</name>
    <dbReference type="NCBI Taxonomy" id="97028"/>
    <lineage>
        <taxon>Eukaryota</taxon>
        <taxon>Viridiplantae</taxon>
        <taxon>Streptophyta</taxon>
        <taxon>Embryophyta</taxon>
        <taxon>Tracheophyta</taxon>
        <taxon>Spermatophyta</taxon>
        <taxon>Magnoliopsida</taxon>
        <taxon>eudicotyledons</taxon>
        <taxon>Gunneridae</taxon>
        <taxon>Pentapetalae</taxon>
        <taxon>rosids</taxon>
        <taxon>fabids</taxon>
        <taxon>Fabales</taxon>
        <taxon>Fabaceae</taxon>
        <taxon>Papilionoideae</taxon>
        <taxon>50 kb inversion clade</taxon>
        <taxon>NPAAA clade</taxon>
        <taxon>Hologalegina</taxon>
        <taxon>IRL clade</taxon>
        <taxon>Trifolieae</taxon>
        <taxon>Trifolium</taxon>
    </lineage>
</organism>
<evidence type="ECO:0000259" key="1">
    <source>
        <dbReference type="Pfam" id="PF10536"/>
    </source>
</evidence>
<dbReference type="InterPro" id="IPR019557">
    <property type="entry name" value="AminoTfrase-like_pln_mobile"/>
</dbReference>
<reference evidence="2 3" key="1">
    <citation type="journal article" date="2018" name="Front. Plant Sci.">
        <title>Red Clover (Trifolium pratense) and Zigzag Clover (T. medium) - A Picture of Genomic Similarities and Differences.</title>
        <authorList>
            <person name="Dluhosova J."/>
            <person name="Istvanek J."/>
            <person name="Nedelnik J."/>
            <person name="Repkova J."/>
        </authorList>
    </citation>
    <scope>NUCLEOTIDE SEQUENCE [LARGE SCALE GENOMIC DNA]</scope>
    <source>
        <strain evidence="3">cv. 10/8</strain>
        <tissue evidence="2">Leaf</tissue>
    </source>
</reference>
<dbReference type="AlphaFoldDB" id="A0A392SEM9"/>
<feature type="domain" description="Aminotransferase-like plant mobile" evidence="1">
    <location>
        <begin position="12"/>
        <end position="68"/>
    </location>
</feature>
<accession>A0A392SEM9</accession>
<keyword evidence="3" id="KW-1185">Reference proteome</keyword>
<feature type="non-terminal residue" evidence="2">
    <location>
        <position position="1"/>
    </location>
</feature>
<dbReference type="EMBL" id="LXQA010371314">
    <property type="protein sequence ID" value="MCI47351.1"/>
    <property type="molecule type" value="Genomic_DNA"/>
</dbReference>
<dbReference type="Pfam" id="PF10536">
    <property type="entry name" value="PMD"/>
    <property type="match status" value="1"/>
</dbReference>
<evidence type="ECO:0000313" key="3">
    <source>
        <dbReference type="Proteomes" id="UP000265520"/>
    </source>
</evidence>
<proteinExistence type="predicted"/>
<dbReference type="Proteomes" id="UP000265520">
    <property type="component" value="Unassembled WGS sequence"/>
</dbReference>